<gene>
    <name evidence="6" type="ORF">PHSY_000013</name>
</gene>
<dbReference type="PANTHER" id="PTHR47981">
    <property type="entry name" value="RAB FAMILY"/>
    <property type="match status" value="1"/>
</dbReference>
<dbReference type="STRING" id="1305764.R9P2Y7"/>
<keyword evidence="4" id="KW-0449">Lipoprotein</keyword>
<feature type="compositionally biased region" description="Polar residues" evidence="5">
    <location>
        <begin position="349"/>
        <end position="372"/>
    </location>
</feature>
<dbReference type="SMART" id="SM00174">
    <property type="entry name" value="RHO"/>
    <property type="match status" value="1"/>
</dbReference>
<feature type="compositionally biased region" description="Low complexity" evidence="5">
    <location>
        <begin position="559"/>
        <end position="568"/>
    </location>
</feature>
<feature type="compositionally biased region" description="Polar residues" evidence="5">
    <location>
        <begin position="501"/>
        <end position="524"/>
    </location>
</feature>
<dbReference type="SMART" id="SM00173">
    <property type="entry name" value="RAS"/>
    <property type="match status" value="1"/>
</dbReference>
<protein>
    <submittedName>
        <fullName evidence="6">GTP-binding protein</fullName>
    </submittedName>
</protein>
<dbReference type="InterPro" id="IPR005225">
    <property type="entry name" value="Small_GTP-bd"/>
</dbReference>
<dbReference type="PROSITE" id="PS51419">
    <property type="entry name" value="RAB"/>
    <property type="match status" value="1"/>
</dbReference>
<dbReference type="AlphaFoldDB" id="R9P2Y7"/>
<dbReference type="GO" id="GO:0003924">
    <property type="term" value="F:GTPase activity"/>
    <property type="evidence" value="ECO:0007669"/>
    <property type="project" value="InterPro"/>
</dbReference>
<dbReference type="NCBIfam" id="TIGR00231">
    <property type="entry name" value="small_GTP"/>
    <property type="match status" value="1"/>
</dbReference>
<keyword evidence="4" id="KW-0636">Prenylation</keyword>
<reference evidence="7" key="1">
    <citation type="journal article" date="2013" name="Genome Announc.">
        <title>Draft genome sequence of the basidiomycetous yeast-like fungus Pseudozyma hubeiensis SY62, which produces an abundant amount of the biosurfactant mannosylerythritol lipids.</title>
        <authorList>
            <person name="Konishi M."/>
            <person name="Hatada Y."/>
            <person name="Horiuchi J."/>
        </authorList>
    </citation>
    <scope>NUCLEOTIDE SEQUENCE [LARGE SCALE GENOMIC DNA]</scope>
    <source>
        <strain evidence="7">SY62</strain>
    </source>
</reference>
<dbReference type="GeneID" id="24105326"/>
<dbReference type="SUPFAM" id="SSF52540">
    <property type="entry name" value="P-loop containing nucleoside triphosphate hydrolases"/>
    <property type="match status" value="1"/>
</dbReference>
<dbReference type="FunFam" id="3.40.50.300:FF:001447">
    <property type="entry name" value="Ras-related protein Rab-1B"/>
    <property type="match status" value="1"/>
</dbReference>
<keyword evidence="7" id="KW-1185">Reference proteome</keyword>
<keyword evidence="2" id="KW-0547">Nucleotide-binding</keyword>
<dbReference type="InterPro" id="IPR027417">
    <property type="entry name" value="P-loop_NTPase"/>
</dbReference>
<organism evidence="6 7">
    <name type="scientific">Pseudozyma hubeiensis (strain SY62)</name>
    <name type="common">Yeast</name>
    <dbReference type="NCBI Taxonomy" id="1305764"/>
    <lineage>
        <taxon>Eukaryota</taxon>
        <taxon>Fungi</taxon>
        <taxon>Dikarya</taxon>
        <taxon>Basidiomycota</taxon>
        <taxon>Ustilaginomycotina</taxon>
        <taxon>Ustilaginomycetes</taxon>
        <taxon>Ustilaginales</taxon>
        <taxon>Ustilaginaceae</taxon>
        <taxon>Pseudozyma</taxon>
    </lineage>
</organism>
<feature type="compositionally biased region" description="Polar residues" evidence="5">
    <location>
        <begin position="289"/>
        <end position="300"/>
    </location>
</feature>
<evidence type="ECO:0000256" key="3">
    <source>
        <dbReference type="ARBA" id="ARBA00023134"/>
    </source>
</evidence>
<feature type="region of interest" description="Disordered" evidence="5">
    <location>
        <begin position="1"/>
        <end position="49"/>
    </location>
</feature>
<evidence type="ECO:0000256" key="1">
    <source>
        <dbReference type="ARBA" id="ARBA00006270"/>
    </source>
</evidence>
<feature type="compositionally biased region" description="Polar residues" evidence="5">
    <location>
        <begin position="13"/>
        <end position="37"/>
    </location>
</feature>
<dbReference type="HOGENOM" id="CLU_363365_0_0_1"/>
<dbReference type="EMBL" id="DF238764">
    <property type="protein sequence ID" value="GAC92460.1"/>
    <property type="molecule type" value="Genomic_DNA"/>
</dbReference>
<feature type="compositionally biased region" description="Acidic residues" evidence="5">
    <location>
        <begin position="529"/>
        <end position="538"/>
    </location>
</feature>
<dbReference type="RefSeq" id="XP_012186047.1">
    <property type="nucleotide sequence ID" value="XM_012330657.1"/>
</dbReference>
<feature type="compositionally biased region" description="Pro residues" evidence="5">
    <location>
        <begin position="596"/>
        <end position="610"/>
    </location>
</feature>
<dbReference type="InterPro" id="IPR001806">
    <property type="entry name" value="Small_GTPase"/>
</dbReference>
<evidence type="ECO:0000313" key="7">
    <source>
        <dbReference type="Proteomes" id="UP000014071"/>
    </source>
</evidence>
<dbReference type="PRINTS" id="PR00449">
    <property type="entry name" value="RASTRNSFRMNG"/>
</dbReference>
<dbReference type="eggNOG" id="KOG0394">
    <property type="taxonomic scope" value="Eukaryota"/>
</dbReference>
<dbReference type="GO" id="GO:0032889">
    <property type="term" value="P:regulation of vacuole fusion, non-autophagic"/>
    <property type="evidence" value="ECO:0007669"/>
    <property type="project" value="TreeGrafter"/>
</dbReference>
<dbReference type="PANTHER" id="PTHR47981:SF20">
    <property type="entry name" value="RAS-RELATED PROTEIN RAB-7A"/>
    <property type="match status" value="1"/>
</dbReference>
<dbReference type="OrthoDB" id="9989112at2759"/>
<proteinExistence type="inferred from homology"/>
<evidence type="ECO:0000313" key="6">
    <source>
        <dbReference type="EMBL" id="GAC92460.1"/>
    </source>
</evidence>
<dbReference type="SMART" id="SM00175">
    <property type="entry name" value="RAB"/>
    <property type="match status" value="1"/>
</dbReference>
<dbReference type="Proteomes" id="UP000014071">
    <property type="component" value="Unassembled WGS sequence"/>
</dbReference>
<dbReference type="Pfam" id="PF00071">
    <property type="entry name" value="Ras"/>
    <property type="match status" value="1"/>
</dbReference>
<name>R9P2Y7_PSEHS</name>
<keyword evidence="3" id="KW-0342">GTP-binding</keyword>
<feature type="compositionally biased region" description="Polar residues" evidence="5">
    <location>
        <begin position="389"/>
        <end position="408"/>
    </location>
</feature>
<dbReference type="GO" id="GO:0005770">
    <property type="term" value="C:late endosome"/>
    <property type="evidence" value="ECO:0007669"/>
    <property type="project" value="TreeGrafter"/>
</dbReference>
<dbReference type="GO" id="GO:0000329">
    <property type="term" value="C:fungal-type vacuole membrane"/>
    <property type="evidence" value="ECO:0007669"/>
    <property type="project" value="TreeGrafter"/>
</dbReference>
<sequence>MAINTSSRRDGPSASTTPTRKAAASRSSPLPPTTSQRAHPPTLQRLHSGTEAASTLRTSAIAAMSTTRSLTSLSSASTSLHPILPRRTLKIVLIGDAGSGKTSIRHRFLSSTFFPSYRATIGADFITKTLPVDPLQPEGEKATLQIWDTAGQERFQSLGSAFYRGADAVIIAFDASEGGGGEEEVVREKVEKWWKVFMEKAPGPEGEEERKRFAWICAANKCDLLDGDAEVEREGVWKVLDGLVGRSEGQRDWGRDEEEQQERPSGAEEPVDPKEVLSRPDPNGLEAEQTPSSSEPAQSNDKGHPTPKYQKNLSNGRNGQAAGGRGESDTDDSTADPNGGTVKTVYATPYNTLTQTQRLTASPTPKSSANSSRRNDAKSTGGEAAGSGFLSSWMRSKSKATGASSSNVAGGGRGHQKRQSIKSIEVFQISDQEESDVSDGSTLEAKSSRYAFPTTAGRKKGKALQETPPRSFAKGSSHGTDRRRVDSTMSLNAPSVYHTPRGSTFFSVSPSARTTLGNPSSSSFRAKDDDDDDDDGDDGGSVKRLSVASNAPELKHKPSIASSSLSASTIKPPPPPPLLNRTLRPPKSINDIFTPHSPPTSPLSPPPPLTPSTISIPIEPSAPPAAPVDMDHPETGFTLFYTSAKTGHNIDRMFEHILHRILTNTAYTEATSAAAAETEQQRTQRQTAEAEVIRRTIRLASGKRDERWFGCC</sequence>
<evidence type="ECO:0000256" key="5">
    <source>
        <dbReference type="SAM" id="MobiDB-lite"/>
    </source>
</evidence>
<accession>R9P2Y7</accession>
<feature type="compositionally biased region" description="Basic and acidic residues" evidence="5">
    <location>
        <begin position="261"/>
        <end position="278"/>
    </location>
</feature>
<dbReference type="Gene3D" id="3.40.50.300">
    <property type="entry name" value="P-loop containing nucleotide triphosphate hydrolases"/>
    <property type="match status" value="2"/>
</dbReference>
<comment type="similarity">
    <text evidence="1">Belongs to the small GTPase superfamily. Rab family.</text>
</comment>
<evidence type="ECO:0000256" key="2">
    <source>
        <dbReference type="ARBA" id="ARBA00022741"/>
    </source>
</evidence>
<dbReference type="GO" id="GO:0005525">
    <property type="term" value="F:GTP binding"/>
    <property type="evidence" value="ECO:0007669"/>
    <property type="project" value="UniProtKB-KW"/>
</dbReference>
<feature type="region of interest" description="Disordered" evidence="5">
    <location>
        <begin position="247"/>
        <end position="627"/>
    </location>
</feature>
<evidence type="ECO:0000256" key="4">
    <source>
        <dbReference type="ARBA" id="ARBA00023289"/>
    </source>
</evidence>